<organism evidence="2 3">
    <name type="scientific">Rothia santali</name>
    <dbReference type="NCBI Taxonomy" id="2949643"/>
    <lineage>
        <taxon>Bacteria</taxon>
        <taxon>Bacillati</taxon>
        <taxon>Actinomycetota</taxon>
        <taxon>Actinomycetes</taxon>
        <taxon>Micrococcales</taxon>
        <taxon>Micrococcaceae</taxon>
        <taxon>Rothia</taxon>
    </lineage>
</organism>
<protein>
    <submittedName>
        <fullName evidence="2">Uncharacterized protein</fullName>
    </submittedName>
</protein>
<accession>A0A9X2HKQ4</accession>
<reference evidence="2" key="1">
    <citation type="submission" date="2022-06" db="EMBL/GenBank/DDBJ databases">
        <title>Rothia sp. isolated from sandalwood seedling.</title>
        <authorList>
            <person name="Tuikhar N."/>
            <person name="Kirdat K."/>
            <person name="Thorat V."/>
            <person name="Swetha P."/>
            <person name="Padma S."/>
            <person name="Sundararaj R."/>
            <person name="Yadav A."/>
        </authorList>
    </citation>
    <scope>NUCLEOTIDE SEQUENCE</scope>
    <source>
        <strain evidence="2">AR01</strain>
    </source>
</reference>
<evidence type="ECO:0000313" key="2">
    <source>
        <dbReference type="EMBL" id="MCP3426043.1"/>
    </source>
</evidence>
<feature type="compositionally biased region" description="Acidic residues" evidence="1">
    <location>
        <begin position="16"/>
        <end position="27"/>
    </location>
</feature>
<proteinExistence type="predicted"/>
<dbReference type="AlphaFoldDB" id="A0A9X2HKQ4"/>
<comment type="caution">
    <text evidence="2">The sequence shown here is derived from an EMBL/GenBank/DDBJ whole genome shotgun (WGS) entry which is preliminary data.</text>
</comment>
<evidence type="ECO:0000256" key="1">
    <source>
        <dbReference type="SAM" id="MobiDB-lite"/>
    </source>
</evidence>
<sequence length="176" mass="19824">MSTNGDDGQPDKADQGEEDWVPEEDQEPDRSITWSKGYPINRLAALLAGRRGIRDVRAKYLAEKIIGESVQALRYGDGKSESVRFVINYNDKVGNKFFVAIRFGKMGELEERDNSRSIPDLLPIDSLVYLSLPEDAKGRPRGASGKMGMRKKRGISGRYSVVDRRNMKTRGRSKRS</sequence>
<dbReference type="EMBL" id="JANAFB010000017">
    <property type="protein sequence ID" value="MCP3426043.1"/>
    <property type="molecule type" value="Genomic_DNA"/>
</dbReference>
<feature type="region of interest" description="Disordered" evidence="1">
    <location>
        <begin position="135"/>
        <end position="176"/>
    </location>
</feature>
<dbReference type="RefSeq" id="WP_254166532.1">
    <property type="nucleotide sequence ID" value="NZ_JANAFB010000017.1"/>
</dbReference>
<keyword evidence="3" id="KW-1185">Reference proteome</keyword>
<name>A0A9X2HKQ4_9MICC</name>
<evidence type="ECO:0000313" key="3">
    <source>
        <dbReference type="Proteomes" id="UP001139502"/>
    </source>
</evidence>
<feature type="compositionally biased region" description="Basic residues" evidence="1">
    <location>
        <begin position="167"/>
        <end position="176"/>
    </location>
</feature>
<gene>
    <name evidence="2" type="ORF">NBM05_08510</name>
</gene>
<feature type="region of interest" description="Disordered" evidence="1">
    <location>
        <begin position="1"/>
        <end position="33"/>
    </location>
</feature>
<dbReference type="Proteomes" id="UP001139502">
    <property type="component" value="Unassembled WGS sequence"/>
</dbReference>